<keyword evidence="3" id="KW-0539">Nucleus</keyword>
<dbReference type="InterPro" id="IPR012677">
    <property type="entry name" value="Nucleotide-bd_a/b_plait_sf"/>
</dbReference>
<evidence type="ECO:0000256" key="3">
    <source>
        <dbReference type="ARBA" id="ARBA00023242"/>
    </source>
</evidence>
<dbReference type="InterPro" id="IPR036390">
    <property type="entry name" value="WH_DNA-bd_sf"/>
</dbReference>
<proteinExistence type="predicted"/>
<dbReference type="GO" id="GO:0003729">
    <property type="term" value="F:mRNA binding"/>
    <property type="evidence" value="ECO:0007669"/>
    <property type="project" value="TreeGrafter"/>
</dbReference>
<evidence type="ECO:0000256" key="2">
    <source>
        <dbReference type="ARBA" id="ARBA00022884"/>
    </source>
</evidence>
<dbReference type="GO" id="GO:1990904">
    <property type="term" value="C:ribonucleoprotein complex"/>
    <property type="evidence" value="ECO:0007669"/>
    <property type="project" value="InterPro"/>
</dbReference>
<evidence type="ECO:0000313" key="8">
    <source>
        <dbReference type="Proteomes" id="UP000325440"/>
    </source>
</evidence>
<dbReference type="InterPro" id="IPR006630">
    <property type="entry name" value="La_HTH"/>
</dbReference>
<dbReference type="GO" id="GO:0045727">
    <property type="term" value="P:positive regulation of translation"/>
    <property type="evidence" value="ECO:0007669"/>
    <property type="project" value="TreeGrafter"/>
</dbReference>
<dbReference type="Pfam" id="PF08777">
    <property type="entry name" value="RRM_3"/>
    <property type="match status" value="1"/>
</dbReference>
<dbReference type="AlphaFoldDB" id="A0A5E4MLR3"/>
<dbReference type="CDD" id="cd12291">
    <property type="entry name" value="RRM1_La"/>
    <property type="match status" value="1"/>
</dbReference>
<gene>
    <name evidence="7" type="ORF">CINCED_3A021474</name>
</gene>
<dbReference type="GO" id="GO:0005829">
    <property type="term" value="C:cytosol"/>
    <property type="evidence" value="ECO:0007669"/>
    <property type="project" value="TreeGrafter"/>
</dbReference>
<dbReference type="InterPro" id="IPR035979">
    <property type="entry name" value="RBD_domain_sf"/>
</dbReference>
<evidence type="ECO:0000313" key="7">
    <source>
        <dbReference type="EMBL" id="VVC33172.1"/>
    </source>
</evidence>
<dbReference type="GO" id="GO:0003677">
    <property type="term" value="F:DNA binding"/>
    <property type="evidence" value="ECO:0007669"/>
    <property type="project" value="UniProtKB-KW"/>
</dbReference>
<feature type="domain" description="HTH La-type RNA-binding" evidence="6">
    <location>
        <begin position="28"/>
        <end position="122"/>
    </location>
</feature>
<keyword evidence="8" id="KW-1185">Reference proteome</keyword>
<dbReference type="InterPro" id="IPR002344">
    <property type="entry name" value="Lupus_La"/>
</dbReference>
<dbReference type="SMART" id="SM00715">
    <property type="entry name" value="LA"/>
    <property type="match status" value="1"/>
</dbReference>
<dbReference type="PROSITE" id="PS50961">
    <property type="entry name" value="HTH_LA"/>
    <property type="match status" value="1"/>
</dbReference>
<dbReference type="EMBL" id="CABPRJ010000964">
    <property type="protein sequence ID" value="VVC33172.1"/>
    <property type="molecule type" value="Genomic_DNA"/>
</dbReference>
<dbReference type="GO" id="GO:0008033">
    <property type="term" value="P:tRNA processing"/>
    <property type="evidence" value="ECO:0007669"/>
    <property type="project" value="TreeGrafter"/>
</dbReference>
<sequence>MESNIKSNNGTIETEINITTENEIVEPTVITETIDEKIVKQLEYYFSDVNFPYDKFLRNLATADNGWVEINVLMSFKRLASISGDKAVITSAVKTSYNSLLEIDETNEKIRRKPDQGVPVANQEFLNKMIEKSVYCNGFPTTATLDELIAFAATFGNETIIRVIPRKNNYHKFKGSAYFVFRTKELAHNFLKQKSVKYNDLELERMWEKDFNELKKNECVQMKQSRKFLQTEGCFKPGCLLKVDIVEENVQINDIKIFCHQMKWPVSFVKLNDDNKTAWIRMRQNEATAHDLLELMTEENKSSKMLFSIPKEDEEQQVLDEMSNELSFINERKKKIKKFKKTKHFKINKTEMSIF</sequence>
<dbReference type="Pfam" id="PF05383">
    <property type="entry name" value="La"/>
    <property type="match status" value="1"/>
</dbReference>
<keyword evidence="2 4" id="KW-0694">RNA-binding</keyword>
<dbReference type="OrthoDB" id="439993at2759"/>
<evidence type="ECO:0000259" key="6">
    <source>
        <dbReference type="PROSITE" id="PS50961"/>
    </source>
</evidence>
<evidence type="ECO:0000256" key="4">
    <source>
        <dbReference type="PROSITE-ProRule" id="PRU00332"/>
    </source>
</evidence>
<dbReference type="GO" id="GO:0010494">
    <property type="term" value="C:cytoplasmic stress granule"/>
    <property type="evidence" value="ECO:0007669"/>
    <property type="project" value="TreeGrafter"/>
</dbReference>
<keyword evidence="7" id="KW-0238">DNA-binding</keyword>
<evidence type="ECO:0000256" key="1">
    <source>
        <dbReference type="ARBA" id="ARBA00004123"/>
    </source>
</evidence>
<organism evidence="7 8">
    <name type="scientific">Cinara cedri</name>
    <dbReference type="NCBI Taxonomy" id="506608"/>
    <lineage>
        <taxon>Eukaryota</taxon>
        <taxon>Metazoa</taxon>
        <taxon>Ecdysozoa</taxon>
        <taxon>Arthropoda</taxon>
        <taxon>Hexapoda</taxon>
        <taxon>Insecta</taxon>
        <taxon>Pterygota</taxon>
        <taxon>Neoptera</taxon>
        <taxon>Paraneoptera</taxon>
        <taxon>Hemiptera</taxon>
        <taxon>Sternorrhyncha</taxon>
        <taxon>Aphidomorpha</taxon>
        <taxon>Aphidoidea</taxon>
        <taxon>Aphididae</taxon>
        <taxon>Lachninae</taxon>
        <taxon>Cinara</taxon>
    </lineage>
</organism>
<dbReference type="SUPFAM" id="SSF46785">
    <property type="entry name" value="Winged helix' DNA-binding domain"/>
    <property type="match status" value="1"/>
</dbReference>
<dbReference type="Proteomes" id="UP000325440">
    <property type="component" value="Unassembled WGS sequence"/>
</dbReference>
<dbReference type="SUPFAM" id="SSF54928">
    <property type="entry name" value="RNA-binding domain, RBD"/>
    <property type="match status" value="1"/>
</dbReference>
<dbReference type="Gene3D" id="1.10.10.10">
    <property type="entry name" value="Winged helix-like DNA-binding domain superfamily/Winged helix DNA-binding domain"/>
    <property type="match status" value="1"/>
</dbReference>
<dbReference type="PANTHER" id="PTHR22792:SF166">
    <property type="entry name" value="LUPUS LA PROTEIN HOMOLOG"/>
    <property type="match status" value="1"/>
</dbReference>
<dbReference type="InterPro" id="IPR014886">
    <property type="entry name" value="La_xRRM"/>
</dbReference>
<feature type="domain" description="RRM" evidence="5">
    <location>
        <begin position="132"/>
        <end position="227"/>
    </location>
</feature>
<dbReference type="InterPro" id="IPR045180">
    <property type="entry name" value="La_dom_prot"/>
</dbReference>
<dbReference type="PROSITE" id="PS50102">
    <property type="entry name" value="RRM"/>
    <property type="match status" value="1"/>
</dbReference>
<protein>
    <submittedName>
        <fullName evidence="7">La protein, RNA-binding domain,Winged helix-turn-helix DNA-binding domain,La-type HTH domain,Lupus La</fullName>
    </submittedName>
</protein>
<dbReference type="Gene3D" id="3.30.70.330">
    <property type="match status" value="2"/>
</dbReference>
<accession>A0A5E4MLR3</accession>
<dbReference type="GO" id="GO:0005634">
    <property type="term" value="C:nucleus"/>
    <property type="evidence" value="ECO:0007669"/>
    <property type="project" value="UniProtKB-SubCell"/>
</dbReference>
<reference evidence="7 8" key="1">
    <citation type="submission" date="2019-08" db="EMBL/GenBank/DDBJ databases">
        <authorList>
            <person name="Alioto T."/>
            <person name="Alioto T."/>
            <person name="Gomez Garrido J."/>
        </authorList>
    </citation>
    <scope>NUCLEOTIDE SEQUENCE [LARGE SCALE GENOMIC DNA]</scope>
</reference>
<evidence type="ECO:0000259" key="5">
    <source>
        <dbReference type="PROSITE" id="PS50102"/>
    </source>
</evidence>
<name>A0A5E4MLR3_9HEMI</name>
<dbReference type="InterPro" id="IPR000504">
    <property type="entry name" value="RRM_dom"/>
</dbReference>
<dbReference type="InterPro" id="IPR036388">
    <property type="entry name" value="WH-like_DNA-bd_sf"/>
</dbReference>
<dbReference type="PRINTS" id="PR00302">
    <property type="entry name" value="LUPUSLA"/>
</dbReference>
<comment type="subcellular location">
    <subcellularLocation>
        <location evidence="1">Nucleus</location>
    </subcellularLocation>
</comment>
<dbReference type="PANTHER" id="PTHR22792">
    <property type="entry name" value="LUPUS LA PROTEIN-RELATED"/>
    <property type="match status" value="1"/>
</dbReference>